<organism evidence="4 5">
    <name type="scientific">Desulforhabdus amnigena</name>
    <dbReference type="NCBI Taxonomy" id="40218"/>
    <lineage>
        <taxon>Bacteria</taxon>
        <taxon>Pseudomonadati</taxon>
        <taxon>Thermodesulfobacteriota</taxon>
        <taxon>Syntrophobacteria</taxon>
        <taxon>Syntrophobacterales</taxon>
        <taxon>Syntrophobacteraceae</taxon>
        <taxon>Desulforhabdus</taxon>
    </lineage>
</organism>
<dbReference type="Proteomes" id="UP001144372">
    <property type="component" value="Unassembled WGS sequence"/>
</dbReference>
<keyword evidence="5" id="KW-1185">Reference proteome</keyword>
<dbReference type="InterPro" id="IPR050595">
    <property type="entry name" value="Bact_response_regulator"/>
</dbReference>
<dbReference type="PANTHER" id="PTHR44591:SF3">
    <property type="entry name" value="RESPONSE REGULATORY DOMAIN-CONTAINING PROTEIN"/>
    <property type="match status" value="1"/>
</dbReference>
<dbReference type="InterPro" id="IPR011006">
    <property type="entry name" value="CheY-like_superfamily"/>
</dbReference>
<evidence type="ECO:0000259" key="3">
    <source>
        <dbReference type="PROSITE" id="PS50110"/>
    </source>
</evidence>
<dbReference type="SMART" id="SM00448">
    <property type="entry name" value="REC"/>
    <property type="match status" value="1"/>
</dbReference>
<accession>A0A9W6FVR3</accession>
<dbReference type="CDD" id="cd00156">
    <property type="entry name" value="REC"/>
    <property type="match status" value="1"/>
</dbReference>
<dbReference type="InterPro" id="IPR001789">
    <property type="entry name" value="Sig_transdc_resp-reg_receiver"/>
</dbReference>
<dbReference type="SUPFAM" id="SSF52172">
    <property type="entry name" value="CheY-like"/>
    <property type="match status" value="1"/>
</dbReference>
<dbReference type="PANTHER" id="PTHR44591">
    <property type="entry name" value="STRESS RESPONSE REGULATOR PROTEIN 1"/>
    <property type="match status" value="1"/>
</dbReference>
<dbReference type="AlphaFoldDB" id="A0A9W6FVR3"/>
<name>A0A9W6FVR3_9BACT</name>
<protein>
    <recommendedName>
        <fullName evidence="3">Response regulatory domain-containing protein</fullName>
    </recommendedName>
</protein>
<dbReference type="Gene3D" id="3.40.50.2300">
    <property type="match status" value="1"/>
</dbReference>
<dbReference type="RefSeq" id="WP_281795822.1">
    <property type="nucleotide sequence ID" value="NZ_BSDR01000001.1"/>
</dbReference>
<dbReference type="GO" id="GO:0000160">
    <property type="term" value="P:phosphorelay signal transduction system"/>
    <property type="evidence" value="ECO:0007669"/>
    <property type="project" value="InterPro"/>
</dbReference>
<gene>
    <name evidence="4" type="ORF">DAMNIGENAA_32190</name>
</gene>
<dbReference type="PROSITE" id="PS50110">
    <property type="entry name" value="RESPONSE_REGULATORY"/>
    <property type="match status" value="1"/>
</dbReference>
<sequence>MDCAHRVLLVEADAPLKRSLENFLERAGYAYDCCSNAREALMLIADFHHDIVIVEYLLPDANGVALLKKLMQIVPGAATIMISEYDFQVIAAELAQVEIVSFLKKPFDLVDFETALSSACSKASASNCDADLKLELNLSMPAPILK</sequence>
<evidence type="ECO:0000313" key="4">
    <source>
        <dbReference type="EMBL" id="GLI35786.1"/>
    </source>
</evidence>
<evidence type="ECO:0000256" key="1">
    <source>
        <dbReference type="ARBA" id="ARBA00022553"/>
    </source>
</evidence>
<reference evidence="4" key="1">
    <citation type="submission" date="2022-12" db="EMBL/GenBank/DDBJ databases">
        <title>Reference genome sequencing for broad-spectrum identification of bacterial and archaeal isolates by mass spectrometry.</title>
        <authorList>
            <person name="Sekiguchi Y."/>
            <person name="Tourlousse D.M."/>
        </authorList>
    </citation>
    <scope>NUCLEOTIDE SEQUENCE</scope>
    <source>
        <strain evidence="4">ASRB1</strain>
    </source>
</reference>
<proteinExistence type="predicted"/>
<feature type="domain" description="Response regulatory" evidence="3">
    <location>
        <begin position="6"/>
        <end position="120"/>
    </location>
</feature>
<evidence type="ECO:0000256" key="2">
    <source>
        <dbReference type="PROSITE-ProRule" id="PRU00169"/>
    </source>
</evidence>
<comment type="caution">
    <text evidence="4">The sequence shown here is derived from an EMBL/GenBank/DDBJ whole genome shotgun (WGS) entry which is preliminary data.</text>
</comment>
<dbReference type="Pfam" id="PF00072">
    <property type="entry name" value="Response_reg"/>
    <property type="match status" value="1"/>
</dbReference>
<comment type="caution">
    <text evidence="2">Lacks conserved residue(s) required for the propagation of feature annotation.</text>
</comment>
<evidence type="ECO:0000313" key="5">
    <source>
        <dbReference type="Proteomes" id="UP001144372"/>
    </source>
</evidence>
<dbReference type="EMBL" id="BSDR01000001">
    <property type="protein sequence ID" value="GLI35786.1"/>
    <property type="molecule type" value="Genomic_DNA"/>
</dbReference>
<keyword evidence="1" id="KW-0597">Phosphoprotein</keyword>